<accession>A0A4R2M190</accession>
<dbReference type="Gene3D" id="3.40.50.720">
    <property type="entry name" value="NAD(P)-binding Rossmann-like Domain"/>
    <property type="match status" value="1"/>
</dbReference>
<feature type="domain" description="NAD-dependent epimerase/dehydratase" evidence="1">
    <location>
        <begin position="14"/>
        <end position="102"/>
    </location>
</feature>
<dbReference type="Pfam" id="PF01370">
    <property type="entry name" value="Epimerase"/>
    <property type="match status" value="1"/>
</dbReference>
<organism evidence="2 3">
    <name type="scientific">Rubrivivax gelatinosus</name>
    <name type="common">Rhodocyclus gelatinosus</name>
    <name type="synonym">Rhodopseudomonas gelatinosa</name>
    <dbReference type="NCBI Taxonomy" id="28068"/>
    <lineage>
        <taxon>Bacteria</taxon>
        <taxon>Pseudomonadati</taxon>
        <taxon>Pseudomonadota</taxon>
        <taxon>Betaproteobacteria</taxon>
        <taxon>Burkholderiales</taxon>
        <taxon>Sphaerotilaceae</taxon>
        <taxon>Rubrivivax</taxon>
    </lineage>
</organism>
<gene>
    <name evidence="2" type="ORF">EV684_11417</name>
</gene>
<protein>
    <recommendedName>
        <fullName evidence="1">NAD-dependent epimerase/dehydratase domain-containing protein</fullName>
    </recommendedName>
</protein>
<dbReference type="EMBL" id="SLXD01000014">
    <property type="protein sequence ID" value="TCO99720.1"/>
    <property type="molecule type" value="Genomic_DNA"/>
</dbReference>
<sequence length="387" mass="41739">MDKTCTDGSRCRVLLVGCGIVGGRLLDLLAQAGDRYDVTVVARRQAALTERANLALTLASILGSSPSLHVRTHDISDVDQTTELIEALAPQVIVNASSRQTFWEISTLPEATYRALDEAKIGPWLPNHLALTRRLMLAVAQSSQRPVVVNVAFPDAVNAALGRVGLAPAVGAGNIANAIPTLRRAAAAQLECRPEEIDLRFVAHHYASNAIASTGSPGQAPVILRVFRGGRDVSGEVDEEALFRSFVQEFRRTRGVPGQVVAATNAFAMVQALFADRMSHLHAPGPQGCVGGYPVLVGQGRVSLDLSDAVQRSDAERVNEAGQRLEGIESIGEDGEIRFTDRNMDVMHRILGYQHSRMHVDDVDDFADELQARYQALRSRLGLALAS</sequence>
<name>A0A4R2M190_RUBGE</name>
<evidence type="ECO:0000313" key="3">
    <source>
        <dbReference type="Proteomes" id="UP000295106"/>
    </source>
</evidence>
<dbReference type="InterPro" id="IPR001509">
    <property type="entry name" value="Epimerase_deHydtase"/>
</dbReference>
<comment type="caution">
    <text evidence="2">The sequence shown here is derived from an EMBL/GenBank/DDBJ whole genome shotgun (WGS) entry which is preliminary data.</text>
</comment>
<dbReference type="AlphaFoldDB" id="A0A4R2M190"/>
<dbReference type="Proteomes" id="UP000295106">
    <property type="component" value="Unassembled WGS sequence"/>
</dbReference>
<dbReference type="InterPro" id="IPR036291">
    <property type="entry name" value="NAD(P)-bd_dom_sf"/>
</dbReference>
<evidence type="ECO:0000313" key="2">
    <source>
        <dbReference type="EMBL" id="TCO99720.1"/>
    </source>
</evidence>
<dbReference type="SUPFAM" id="SSF51735">
    <property type="entry name" value="NAD(P)-binding Rossmann-fold domains"/>
    <property type="match status" value="1"/>
</dbReference>
<dbReference type="OrthoDB" id="9033521at2"/>
<evidence type="ECO:0000259" key="1">
    <source>
        <dbReference type="Pfam" id="PF01370"/>
    </source>
</evidence>
<dbReference type="RefSeq" id="WP_132649035.1">
    <property type="nucleotide sequence ID" value="NZ_NRRI01000038.1"/>
</dbReference>
<proteinExistence type="predicted"/>
<reference evidence="2 3" key="1">
    <citation type="submission" date="2019-03" db="EMBL/GenBank/DDBJ databases">
        <title>Genomic Encyclopedia of Type Strains, Phase IV (KMG-IV): sequencing the most valuable type-strain genomes for metagenomic binning, comparative biology and taxonomic classification.</title>
        <authorList>
            <person name="Goeker M."/>
        </authorList>
    </citation>
    <scope>NUCLEOTIDE SEQUENCE [LARGE SCALE GENOMIC DNA]</scope>
    <source>
        <strain evidence="2 3">DSM 1709</strain>
    </source>
</reference>